<proteinExistence type="inferred from homology"/>
<dbReference type="Gene3D" id="2.30.130.10">
    <property type="entry name" value="PUA domain"/>
    <property type="match status" value="1"/>
</dbReference>
<dbReference type="AlphaFoldDB" id="A0A8J6NK99"/>
<feature type="domain" description="S-adenosylmethionine-dependent methyltransferase" evidence="7">
    <location>
        <begin position="203"/>
        <end position="284"/>
    </location>
</feature>
<dbReference type="InterPro" id="IPR036974">
    <property type="entry name" value="PUA_sf"/>
</dbReference>
<dbReference type="SUPFAM" id="SSF88697">
    <property type="entry name" value="PUA domain-like"/>
    <property type="match status" value="1"/>
</dbReference>
<keyword evidence="3 9" id="KW-0489">Methyltransferase</keyword>
<dbReference type="InterPro" id="IPR029063">
    <property type="entry name" value="SAM-dependent_MTases_sf"/>
</dbReference>
<evidence type="ECO:0000259" key="7">
    <source>
        <dbReference type="Pfam" id="PF10672"/>
    </source>
</evidence>
<dbReference type="Gene3D" id="3.30.750.80">
    <property type="entry name" value="RNA methyltransferase domain (HRMD) like"/>
    <property type="match status" value="1"/>
</dbReference>
<evidence type="ECO:0000313" key="10">
    <source>
        <dbReference type="Proteomes" id="UP000614469"/>
    </source>
</evidence>
<evidence type="ECO:0000256" key="5">
    <source>
        <dbReference type="ARBA" id="ARBA00022691"/>
    </source>
</evidence>
<keyword evidence="2" id="KW-0963">Cytoplasm</keyword>
<keyword evidence="4" id="KW-0808">Transferase</keyword>
<evidence type="ECO:0000313" key="9">
    <source>
        <dbReference type="EMBL" id="MBC8334411.1"/>
    </source>
</evidence>
<dbReference type="Proteomes" id="UP000614469">
    <property type="component" value="Unassembled WGS sequence"/>
</dbReference>
<dbReference type="GO" id="GO:0032259">
    <property type="term" value="P:methylation"/>
    <property type="evidence" value="ECO:0007669"/>
    <property type="project" value="UniProtKB-KW"/>
</dbReference>
<dbReference type="PANTHER" id="PTHR42873">
    <property type="entry name" value="RIBOSOMAL RNA LARGE SUBUNIT METHYLTRANSFERASE"/>
    <property type="match status" value="1"/>
</dbReference>
<name>A0A8J6NK99_9CHLR</name>
<evidence type="ECO:0000259" key="8">
    <source>
        <dbReference type="Pfam" id="PF17785"/>
    </source>
</evidence>
<dbReference type="GO" id="GO:0008168">
    <property type="term" value="F:methyltransferase activity"/>
    <property type="evidence" value="ECO:0007669"/>
    <property type="project" value="UniProtKB-KW"/>
</dbReference>
<organism evidence="9 10">
    <name type="scientific">Candidatus Desulfolinea nitratireducens</name>
    <dbReference type="NCBI Taxonomy" id="2841698"/>
    <lineage>
        <taxon>Bacteria</taxon>
        <taxon>Bacillati</taxon>
        <taxon>Chloroflexota</taxon>
        <taxon>Anaerolineae</taxon>
        <taxon>Anaerolineales</taxon>
        <taxon>Anaerolineales incertae sedis</taxon>
        <taxon>Candidatus Desulfolinea</taxon>
    </lineage>
</organism>
<evidence type="ECO:0000256" key="2">
    <source>
        <dbReference type="ARBA" id="ARBA00022490"/>
    </source>
</evidence>
<dbReference type="CDD" id="cd11572">
    <property type="entry name" value="RlmI_M_like"/>
    <property type="match status" value="1"/>
</dbReference>
<evidence type="ECO:0000256" key="4">
    <source>
        <dbReference type="ARBA" id="ARBA00022679"/>
    </source>
</evidence>
<dbReference type="GO" id="GO:0005737">
    <property type="term" value="C:cytoplasm"/>
    <property type="evidence" value="ECO:0007669"/>
    <property type="project" value="UniProtKB-SubCell"/>
</dbReference>
<comment type="subcellular location">
    <subcellularLocation>
        <location evidence="1">Cytoplasm</location>
    </subcellularLocation>
</comment>
<dbReference type="EMBL" id="JACNJN010000064">
    <property type="protein sequence ID" value="MBC8334411.1"/>
    <property type="molecule type" value="Genomic_DNA"/>
</dbReference>
<reference evidence="9 10" key="1">
    <citation type="submission" date="2020-08" db="EMBL/GenBank/DDBJ databases">
        <title>Bridging the membrane lipid divide: bacteria of the FCB group superphylum have the potential to synthesize archaeal ether lipids.</title>
        <authorList>
            <person name="Villanueva L."/>
            <person name="Von Meijenfeldt F.A.B."/>
            <person name="Westbye A.B."/>
            <person name="Yadav S."/>
            <person name="Hopmans E.C."/>
            <person name="Dutilh B.E."/>
            <person name="Sinninghe Damste J.S."/>
        </authorList>
    </citation>
    <scope>NUCLEOTIDE SEQUENCE [LARGE SCALE GENOMIC DNA]</scope>
    <source>
        <strain evidence="9">NIOZ-UU36</strain>
    </source>
</reference>
<comment type="caution">
    <text evidence="9">The sequence shown here is derived from an EMBL/GenBank/DDBJ whole genome shotgun (WGS) entry which is preliminary data.</text>
</comment>
<dbReference type="InterPro" id="IPR015947">
    <property type="entry name" value="PUA-like_sf"/>
</dbReference>
<dbReference type="SUPFAM" id="SSF53335">
    <property type="entry name" value="S-adenosyl-L-methionine-dependent methyltransferases"/>
    <property type="match status" value="1"/>
</dbReference>
<comment type="similarity">
    <text evidence="6">Belongs to the methyltransferase superfamily. RlmI family.</text>
</comment>
<sequence length="435" mass="47951">MIKLNLPSELPKAADKRIALRVTPAAERALRQGHPWLFDQAIIHQSHQGNAGDLAVIFDKKRRFLAIGLYDPEAMIRVRILQHLKPASINVDWFKARLEAASQLRAPLSNSPPNKLTNAYRLVHGENDGVPGLIVDRYHDIAVIKIYTSAWIPHLKNVVSALEDIFPFKSVVLRLGGGVKENEYNLRDGMTLVGKQTDQPLTFHENGLQFEVDPVHGQKTGFFLDQRENRARVEKLAKGKSVLNAFSYTGGFSVYAARGGAKFVVSLDASKPALEAAVRNFNLNLPPPTPSVGQGENLLLPSERGRPGAGASVHECVNGDAFEEMTQMKKKGHQFEMVIIDPPSFAKKESQIEGAISAYKKLTRLGLSILEPGGILVQASCSSRVDAETFFGAVNQAAIQVRRPLKEIERSGHALDHPVTFREGEYLKCLFAFAP</sequence>
<evidence type="ECO:0000256" key="3">
    <source>
        <dbReference type="ARBA" id="ARBA00022603"/>
    </source>
</evidence>
<evidence type="ECO:0000256" key="1">
    <source>
        <dbReference type="ARBA" id="ARBA00004496"/>
    </source>
</evidence>
<dbReference type="InterPro" id="IPR019614">
    <property type="entry name" value="SAM-dep_methyl-trfase"/>
</dbReference>
<protein>
    <submittedName>
        <fullName evidence="9">Class I SAM-dependent methyltransferase</fullName>
    </submittedName>
</protein>
<gene>
    <name evidence="9" type="ORF">H8E29_04025</name>
</gene>
<keyword evidence="5" id="KW-0949">S-adenosyl-L-methionine</keyword>
<evidence type="ECO:0000256" key="6">
    <source>
        <dbReference type="ARBA" id="ARBA00038091"/>
    </source>
</evidence>
<dbReference type="GO" id="GO:0003723">
    <property type="term" value="F:RNA binding"/>
    <property type="evidence" value="ECO:0007669"/>
    <property type="project" value="InterPro"/>
</dbReference>
<accession>A0A8J6NK99</accession>
<dbReference type="InterPro" id="IPR041532">
    <property type="entry name" value="RlmI-like_PUA"/>
</dbReference>
<dbReference type="PANTHER" id="PTHR42873:SF1">
    <property type="entry name" value="S-ADENOSYLMETHIONINE-DEPENDENT METHYLTRANSFERASE DOMAIN-CONTAINING PROTEIN"/>
    <property type="match status" value="1"/>
</dbReference>
<dbReference type="CDD" id="cd02440">
    <property type="entry name" value="AdoMet_MTases"/>
    <property type="match status" value="1"/>
</dbReference>
<dbReference type="Pfam" id="PF10672">
    <property type="entry name" value="Methyltrans_SAM"/>
    <property type="match status" value="1"/>
</dbReference>
<feature type="domain" description="RlmI-like PUA" evidence="8">
    <location>
        <begin position="20"/>
        <end position="82"/>
    </location>
</feature>
<dbReference type="CDD" id="cd21153">
    <property type="entry name" value="PUA_RlmI"/>
    <property type="match status" value="1"/>
</dbReference>
<dbReference type="Gene3D" id="3.40.50.150">
    <property type="entry name" value="Vaccinia Virus protein VP39"/>
    <property type="match status" value="1"/>
</dbReference>
<dbReference type="Pfam" id="PF17785">
    <property type="entry name" value="PUA_3"/>
    <property type="match status" value="1"/>
</dbReference>